<dbReference type="Proteomes" id="UP000095284">
    <property type="component" value="Unplaced"/>
</dbReference>
<reference evidence="3" key="1">
    <citation type="submission" date="2016-11" db="UniProtKB">
        <authorList>
            <consortium name="WormBaseParasite"/>
        </authorList>
    </citation>
    <scope>IDENTIFICATION</scope>
</reference>
<feature type="compositionally biased region" description="Polar residues" evidence="1">
    <location>
        <begin position="40"/>
        <end position="52"/>
    </location>
</feature>
<feature type="region of interest" description="Disordered" evidence="1">
    <location>
        <begin position="1"/>
        <end position="64"/>
    </location>
</feature>
<evidence type="ECO:0000313" key="2">
    <source>
        <dbReference type="Proteomes" id="UP000095284"/>
    </source>
</evidence>
<organism evidence="2 3">
    <name type="scientific">Bursaphelenchus xylophilus</name>
    <name type="common">Pinewood nematode worm</name>
    <name type="synonym">Aphelenchoides xylophilus</name>
    <dbReference type="NCBI Taxonomy" id="6326"/>
    <lineage>
        <taxon>Eukaryota</taxon>
        <taxon>Metazoa</taxon>
        <taxon>Ecdysozoa</taxon>
        <taxon>Nematoda</taxon>
        <taxon>Chromadorea</taxon>
        <taxon>Rhabditida</taxon>
        <taxon>Tylenchina</taxon>
        <taxon>Tylenchomorpha</taxon>
        <taxon>Aphelenchoidea</taxon>
        <taxon>Aphelenchoididae</taxon>
        <taxon>Bursaphelenchus</taxon>
    </lineage>
</organism>
<proteinExistence type="predicted"/>
<evidence type="ECO:0000313" key="3">
    <source>
        <dbReference type="WBParaSite" id="BXY_1258100.1"/>
    </source>
</evidence>
<name>A0A1I7SHR3_BURXY</name>
<dbReference type="WBParaSite" id="BXY_1258100.1">
    <property type="protein sequence ID" value="BXY_1258100.1"/>
    <property type="gene ID" value="BXY_1258100"/>
</dbReference>
<evidence type="ECO:0000256" key="1">
    <source>
        <dbReference type="SAM" id="MobiDB-lite"/>
    </source>
</evidence>
<accession>A0A1I7SHR3</accession>
<sequence length="122" mass="14229">YIYKRKKFNDEKREGRRRGLPLIENSLVPPRMNKWHGSRGENSSLQSRNGSHQKVEKASGNEYQSVGKITAPWNRHHRLPTAAQAGDLVHDCTFFSTRRNTLLRRPAVIFHRLREETTRSAH</sequence>
<protein>
    <submittedName>
        <fullName evidence="3">Ovule protein</fullName>
    </submittedName>
</protein>
<dbReference type="AlphaFoldDB" id="A0A1I7SHR3"/>